<dbReference type="GO" id="GO:0016740">
    <property type="term" value="F:transferase activity"/>
    <property type="evidence" value="ECO:0007669"/>
    <property type="project" value="UniProtKB-KW"/>
</dbReference>
<evidence type="ECO:0000259" key="3">
    <source>
        <dbReference type="Pfam" id="PF13649"/>
    </source>
</evidence>
<dbReference type="PANTHER" id="PTHR43861:SF2">
    <property type="entry name" value="CARBOXY-S-ADENOSYL-L-METHIONINE SYNTHASE"/>
    <property type="match status" value="1"/>
</dbReference>
<gene>
    <name evidence="4" type="ORF">LCGC14_0292500</name>
</gene>
<reference evidence="4" key="1">
    <citation type="journal article" date="2015" name="Nature">
        <title>Complex archaea that bridge the gap between prokaryotes and eukaryotes.</title>
        <authorList>
            <person name="Spang A."/>
            <person name="Saw J.H."/>
            <person name="Jorgensen S.L."/>
            <person name="Zaremba-Niedzwiedzka K."/>
            <person name="Martijn J."/>
            <person name="Lind A.E."/>
            <person name="van Eijk R."/>
            <person name="Schleper C."/>
            <person name="Guy L."/>
            <person name="Ettema T.J."/>
        </authorList>
    </citation>
    <scope>NUCLEOTIDE SEQUENCE</scope>
</reference>
<dbReference type="NCBIfam" id="TIGR00740">
    <property type="entry name" value="carboxy-S-adenosyl-L-methionine synthase CmoA"/>
    <property type="match status" value="1"/>
</dbReference>
<protein>
    <recommendedName>
        <fullName evidence="3">Methyltransferase domain-containing protein</fullName>
    </recommendedName>
</protein>
<dbReference type="GO" id="GO:0002098">
    <property type="term" value="P:tRNA wobble uridine modification"/>
    <property type="evidence" value="ECO:0007669"/>
    <property type="project" value="InterPro"/>
</dbReference>
<evidence type="ECO:0000256" key="1">
    <source>
        <dbReference type="ARBA" id="ARBA00022679"/>
    </source>
</evidence>
<dbReference type="PIRSF" id="PIRSF006325">
    <property type="entry name" value="MeTrfase_bac"/>
    <property type="match status" value="1"/>
</dbReference>
<dbReference type="Pfam" id="PF13649">
    <property type="entry name" value="Methyltransf_25"/>
    <property type="match status" value="1"/>
</dbReference>
<accession>A0A0F9WYD0</accession>
<dbReference type="InterPro" id="IPR005271">
    <property type="entry name" value="CmoA"/>
</dbReference>
<dbReference type="InterPro" id="IPR029063">
    <property type="entry name" value="SAM-dependent_MTases_sf"/>
</dbReference>
<dbReference type="InterPro" id="IPR041698">
    <property type="entry name" value="Methyltransf_25"/>
</dbReference>
<dbReference type="CDD" id="cd02440">
    <property type="entry name" value="AdoMet_MTases"/>
    <property type="match status" value="1"/>
</dbReference>
<proteinExistence type="inferred from homology"/>
<sequence>MEKDIVFKDAQRPAYDFKFNKEVATVFDDMVVRSVPYYEEMQRMIAELTKDFAVKGSNVYDLGCSTGTTMINLDKILDKEIHFVGIDNSDEMLLKCESNLAEAGVKRRVSYENQDLNCDIELKNPSVVIFCLTLQFLRPLNREKILRKVCESLPENGAVILIEKILTEHSICNRLFIEHYYQFKKRNGYNETEIAKKRESLENVLVPYQLSENETLLRSCGFRFTEVFFKWYNFTGLIAIK</sequence>
<keyword evidence="1" id="KW-0808">Transferase</keyword>
<comment type="caution">
    <text evidence="4">The sequence shown here is derived from an EMBL/GenBank/DDBJ whole genome shotgun (WGS) entry which is preliminary data.</text>
</comment>
<feature type="domain" description="Methyltransferase" evidence="3">
    <location>
        <begin position="59"/>
        <end position="157"/>
    </location>
</feature>
<name>A0A0F9WYD0_9ZZZZ</name>
<dbReference type="AlphaFoldDB" id="A0A0F9WYD0"/>
<dbReference type="EMBL" id="LAZR01000176">
    <property type="protein sequence ID" value="KKN84043.1"/>
    <property type="molecule type" value="Genomic_DNA"/>
</dbReference>
<dbReference type="PANTHER" id="PTHR43861">
    <property type="entry name" value="TRANS-ACONITATE 2-METHYLTRANSFERASE-RELATED"/>
    <property type="match status" value="1"/>
</dbReference>
<dbReference type="SUPFAM" id="SSF53335">
    <property type="entry name" value="S-adenosyl-L-methionine-dependent methyltransferases"/>
    <property type="match status" value="1"/>
</dbReference>
<keyword evidence="2" id="KW-0949">S-adenosyl-L-methionine</keyword>
<dbReference type="HAMAP" id="MF_01589">
    <property type="entry name" value="Cx_SAM_synthase"/>
    <property type="match status" value="1"/>
</dbReference>
<evidence type="ECO:0000313" key="4">
    <source>
        <dbReference type="EMBL" id="KKN84043.1"/>
    </source>
</evidence>
<organism evidence="4">
    <name type="scientific">marine sediment metagenome</name>
    <dbReference type="NCBI Taxonomy" id="412755"/>
    <lineage>
        <taxon>unclassified sequences</taxon>
        <taxon>metagenomes</taxon>
        <taxon>ecological metagenomes</taxon>
    </lineage>
</organism>
<dbReference type="Gene3D" id="3.40.50.150">
    <property type="entry name" value="Vaccinia Virus protein VP39"/>
    <property type="match status" value="1"/>
</dbReference>
<evidence type="ECO:0000256" key="2">
    <source>
        <dbReference type="ARBA" id="ARBA00022691"/>
    </source>
</evidence>